<dbReference type="EMBL" id="JAOYFB010000040">
    <property type="protein sequence ID" value="KAK4036777.1"/>
    <property type="molecule type" value="Genomic_DNA"/>
</dbReference>
<organism evidence="2 3">
    <name type="scientific">Daphnia magna</name>
    <dbReference type="NCBI Taxonomy" id="35525"/>
    <lineage>
        <taxon>Eukaryota</taxon>
        <taxon>Metazoa</taxon>
        <taxon>Ecdysozoa</taxon>
        <taxon>Arthropoda</taxon>
        <taxon>Crustacea</taxon>
        <taxon>Branchiopoda</taxon>
        <taxon>Diplostraca</taxon>
        <taxon>Cladocera</taxon>
        <taxon>Anomopoda</taxon>
        <taxon>Daphniidae</taxon>
        <taxon>Daphnia</taxon>
    </lineage>
</organism>
<evidence type="ECO:0000313" key="2">
    <source>
        <dbReference type="EMBL" id="KAK4036777.1"/>
    </source>
</evidence>
<protein>
    <submittedName>
        <fullName evidence="2">Uncharacterized protein</fullName>
    </submittedName>
</protein>
<evidence type="ECO:0000313" key="3">
    <source>
        <dbReference type="Proteomes" id="UP001234178"/>
    </source>
</evidence>
<dbReference type="Proteomes" id="UP001234178">
    <property type="component" value="Unassembled WGS sequence"/>
</dbReference>
<gene>
    <name evidence="2" type="ORF">OUZ56_028816</name>
</gene>
<feature type="transmembrane region" description="Helical" evidence="1">
    <location>
        <begin position="85"/>
        <end position="104"/>
    </location>
</feature>
<accession>A0ABR0B501</accession>
<keyword evidence="1" id="KW-1133">Transmembrane helix</keyword>
<keyword evidence="3" id="KW-1185">Reference proteome</keyword>
<evidence type="ECO:0000256" key="1">
    <source>
        <dbReference type="SAM" id="Phobius"/>
    </source>
</evidence>
<reference evidence="2 3" key="1">
    <citation type="journal article" date="2023" name="Nucleic Acids Res.">
        <title>The hologenome of Daphnia magna reveals possible DNA methylation and microbiome-mediated evolution of the host genome.</title>
        <authorList>
            <person name="Chaturvedi A."/>
            <person name="Li X."/>
            <person name="Dhandapani V."/>
            <person name="Marshall H."/>
            <person name="Kissane S."/>
            <person name="Cuenca-Cambronero M."/>
            <person name="Asole G."/>
            <person name="Calvet F."/>
            <person name="Ruiz-Romero M."/>
            <person name="Marangio P."/>
            <person name="Guigo R."/>
            <person name="Rago D."/>
            <person name="Mirbahai L."/>
            <person name="Eastwood N."/>
            <person name="Colbourne J.K."/>
            <person name="Zhou J."/>
            <person name="Mallon E."/>
            <person name="Orsini L."/>
        </authorList>
    </citation>
    <scope>NUCLEOTIDE SEQUENCE [LARGE SCALE GENOMIC DNA]</scope>
    <source>
        <strain evidence="2">LRV0_1</strain>
    </source>
</reference>
<comment type="caution">
    <text evidence="2">The sequence shown here is derived from an EMBL/GenBank/DDBJ whole genome shotgun (WGS) entry which is preliminary data.</text>
</comment>
<proteinExistence type="predicted"/>
<sequence>MEGPQEKKTPPGRILECRVEEYLHQFRWSGYKFVPSVENWMTAIYSQPSGDIQFNIYHRNVRREKNLKNKGGCTRRRENKRNTAWDERFIIKLVFLFYFIYLLLL</sequence>
<name>A0ABR0B501_9CRUS</name>
<keyword evidence="1" id="KW-0812">Transmembrane</keyword>
<keyword evidence="1" id="KW-0472">Membrane</keyword>